<evidence type="ECO:0000256" key="1">
    <source>
        <dbReference type="ARBA" id="ARBA00023125"/>
    </source>
</evidence>
<feature type="compositionally biased region" description="Basic and acidic residues" evidence="3">
    <location>
        <begin position="676"/>
        <end position="685"/>
    </location>
</feature>
<dbReference type="PANTHER" id="PTHR35144">
    <property type="entry name" value="MEIOSIS-SPECIFIC TRANSCRIPTION FACTOR NDT80"/>
    <property type="match status" value="1"/>
</dbReference>
<evidence type="ECO:0000313" key="5">
    <source>
        <dbReference type="EMBL" id="PWI67163.1"/>
    </source>
</evidence>
<dbReference type="InterPro" id="IPR037141">
    <property type="entry name" value="NDT80_DNA-bd_dom_sf"/>
</dbReference>
<organism evidence="5 6">
    <name type="scientific">Purpureocillium lilacinum</name>
    <name type="common">Paecilomyces lilacinus</name>
    <dbReference type="NCBI Taxonomy" id="33203"/>
    <lineage>
        <taxon>Eukaryota</taxon>
        <taxon>Fungi</taxon>
        <taxon>Dikarya</taxon>
        <taxon>Ascomycota</taxon>
        <taxon>Pezizomycotina</taxon>
        <taxon>Sordariomycetes</taxon>
        <taxon>Hypocreomycetidae</taxon>
        <taxon>Hypocreales</taxon>
        <taxon>Ophiocordycipitaceae</taxon>
        <taxon>Purpureocillium</taxon>
    </lineage>
</organism>
<dbReference type="Gene3D" id="2.60.40.1390">
    <property type="entry name" value="NDT80 DNA-binding domain"/>
    <property type="match status" value="1"/>
</dbReference>
<dbReference type="GO" id="GO:0003700">
    <property type="term" value="F:DNA-binding transcription factor activity"/>
    <property type="evidence" value="ECO:0007669"/>
    <property type="project" value="UniProtKB-UniRule"/>
</dbReference>
<dbReference type="GO" id="GO:0000228">
    <property type="term" value="C:nuclear chromosome"/>
    <property type="evidence" value="ECO:0007669"/>
    <property type="project" value="TreeGrafter"/>
</dbReference>
<dbReference type="AlphaFoldDB" id="A0A2U3DY40"/>
<dbReference type="GO" id="GO:0003677">
    <property type="term" value="F:DNA binding"/>
    <property type="evidence" value="ECO:0007669"/>
    <property type="project" value="UniProtKB-KW"/>
</dbReference>
<dbReference type="InterPro" id="IPR008967">
    <property type="entry name" value="p53-like_TF_DNA-bd_sf"/>
</dbReference>
<dbReference type="PANTHER" id="PTHR35144:SF2">
    <property type="entry name" value="MEIOSIS-SPECIFIC TRANSCRIPTION FACTOR NDT80"/>
    <property type="match status" value="1"/>
</dbReference>
<feature type="domain" description="NDT80" evidence="4">
    <location>
        <begin position="248"/>
        <end position="518"/>
    </location>
</feature>
<dbReference type="InterPro" id="IPR052605">
    <property type="entry name" value="Fungal_trans_regulator"/>
</dbReference>
<feature type="compositionally biased region" description="Gly residues" evidence="3">
    <location>
        <begin position="522"/>
        <end position="532"/>
    </location>
</feature>
<dbReference type="GO" id="GO:0051321">
    <property type="term" value="P:meiotic cell cycle"/>
    <property type="evidence" value="ECO:0007669"/>
    <property type="project" value="TreeGrafter"/>
</dbReference>
<dbReference type="GO" id="GO:0045944">
    <property type="term" value="P:positive regulation of transcription by RNA polymerase II"/>
    <property type="evidence" value="ECO:0007669"/>
    <property type="project" value="TreeGrafter"/>
</dbReference>
<feature type="region of interest" description="Disordered" evidence="3">
    <location>
        <begin position="574"/>
        <end position="593"/>
    </location>
</feature>
<protein>
    <recommendedName>
        <fullName evidence="4">NDT80 domain-containing protein</fullName>
    </recommendedName>
</protein>
<dbReference type="SUPFAM" id="SSF49417">
    <property type="entry name" value="p53-like transcription factors"/>
    <property type="match status" value="1"/>
</dbReference>
<feature type="DNA-binding region" description="NDT80" evidence="2">
    <location>
        <begin position="248"/>
        <end position="518"/>
    </location>
</feature>
<feature type="region of interest" description="Disordered" evidence="3">
    <location>
        <begin position="508"/>
        <end position="532"/>
    </location>
</feature>
<dbReference type="InterPro" id="IPR024061">
    <property type="entry name" value="NDT80_DNA-bd_dom"/>
</dbReference>
<keyword evidence="1 2" id="KW-0238">DNA-binding</keyword>
<name>A0A2U3DY40_PURLI</name>
<evidence type="ECO:0000313" key="6">
    <source>
        <dbReference type="Proteomes" id="UP000245956"/>
    </source>
</evidence>
<feature type="region of interest" description="Disordered" evidence="3">
    <location>
        <begin position="671"/>
        <end position="699"/>
    </location>
</feature>
<evidence type="ECO:0000259" key="4">
    <source>
        <dbReference type="PROSITE" id="PS51517"/>
    </source>
</evidence>
<dbReference type="Pfam" id="PF05224">
    <property type="entry name" value="NDT80_PhoG"/>
    <property type="match status" value="1"/>
</dbReference>
<reference evidence="5 6" key="1">
    <citation type="journal article" date="2016" name="Front. Microbiol.">
        <title>Genome and transcriptome sequences reveal the specific parasitism of the nematophagous Purpureocillium lilacinum 36-1.</title>
        <authorList>
            <person name="Xie J."/>
            <person name="Li S."/>
            <person name="Mo C."/>
            <person name="Xiao X."/>
            <person name="Peng D."/>
            <person name="Wang G."/>
            <person name="Xiao Y."/>
        </authorList>
    </citation>
    <scope>NUCLEOTIDE SEQUENCE [LARGE SCALE GENOMIC DNA]</scope>
    <source>
        <strain evidence="5 6">36-1</strain>
    </source>
</reference>
<gene>
    <name evidence="5" type="ORF">PCL_04325</name>
</gene>
<feature type="region of interest" description="Disordered" evidence="3">
    <location>
        <begin position="385"/>
        <end position="421"/>
    </location>
</feature>
<comment type="caution">
    <text evidence="5">The sequence shown here is derived from an EMBL/GenBank/DDBJ whole genome shotgun (WGS) entry which is preliminary data.</text>
</comment>
<proteinExistence type="predicted"/>
<evidence type="ECO:0000256" key="2">
    <source>
        <dbReference type="PROSITE-ProRule" id="PRU00850"/>
    </source>
</evidence>
<dbReference type="Proteomes" id="UP000245956">
    <property type="component" value="Unassembled WGS sequence"/>
</dbReference>
<feature type="region of interest" description="Disordered" evidence="3">
    <location>
        <begin position="215"/>
        <end position="241"/>
    </location>
</feature>
<dbReference type="EMBL" id="LCWV01000020">
    <property type="protein sequence ID" value="PWI67163.1"/>
    <property type="molecule type" value="Genomic_DNA"/>
</dbReference>
<accession>A0A2U3DY40</accession>
<evidence type="ECO:0000256" key="3">
    <source>
        <dbReference type="SAM" id="MobiDB-lite"/>
    </source>
</evidence>
<dbReference type="PROSITE" id="PS51517">
    <property type="entry name" value="NDT80"/>
    <property type="match status" value="1"/>
</dbReference>
<sequence>MAVPYPVPARHSPSRPSILHTTSWCNKGPFRPRRVWRVWSFGRRTRPESLPRPPKRPAKAANKACWALFFVPLARFLPLLPSRPTRRFVAPLGLTTRRGSAVTGGSSTLYMSFRYNASAGGITLRFSQEPHASSSPLTIDAPQPPSLLNLFHPTAPYAQDAGHFYQQPQSPTTYGPDVRPRLTPNTTLSTAGMAHAQTHAHRTGALPHLAGAREQYSTTTPSFRRGGSELLSRSPSFPGAPLRRHQLTTAQQGSLTGFIPAAARMDAGQYAARASSQPNQVPPLQPLQALGTLQYMDSTMAPIKLEINGAVDKGPFLSPDHEWTCYRRNYLACVCSFQLSPYYPTMAIQFTPSSSSGSSQSFPVYGFAMSISAVVAENEQQSIELVQHTPKRDKGPISKPSKVSMAPKTSSPAHHSLAGYGDVPTVPGARGLYPDGFTTPQAAGQALPSEHTFERIQFKQATQNNGKRRAAQQYYQLIVELWADVGVHDPDQFVKVAYRKSAKMIVRGRSPGHYQNERRGSQGNGPGGSAGTLGGYAPLGHMADFNSSAMLGGAGTGGYATTYDKFDARGNVYSGRQHEMPEDPMLTASDDSKAMDGSKAAYQYYPGTTMYDGHHHQHQHHHHHHHGHHADRVDIFNHRAGAEAVMPTMGPDGKVKNEYELNMLPRPFGATPRAMADPRQHDQFDGKTPSTGGYYPSILSPPGINMTMS</sequence>